<feature type="compositionally biased region" description="Pro residues" evidence="1">
    <location>
        <begin position="347"/>
        <end position="358"/>
    </location>
</feature>
<accession>A0A3N0XQD8</accession>
<reference evidence="2 3" key="1">
    <citation type="submission" date="2018-10" db="EMBL/GenBank/DDBJ databases">
        <title>Genome assembly for a Yunnan-Guizhou Plateau 3E fish, Anabarilius grahami (Regan), and its evolutionary and genetic applications.</title>
        <authorList>
            <person name="Jiang W."/>
        </authorList>
    </citation>
    <scope>NUCLEOTIDE SEQUENCE [LARGE SCALE GENOMIC DNA]</scope>
    <source>
        <strain evidence="2">AG-KIZ</strain>
        <tissue evidence="2">Muscle</tissue>
    </source>
</reference>
<feature type="compositionally biased region" description="Basic residues" evidence="1">
    <location>
        <begin position="150"/>
        <end position="160"/>
    </location>
</feature>
<dbReference type="AlphaFoldDB" id="A0A3N0XQD8"/>
<evidence type="ECO:0000313" key="2">
    <source>
        <dbReference type="EMBL" id="ROJ24006.1"/>
    </source>
</evidence>
<feature type="region of interest" description="Disordered" evidence="1">
    <location>
        <begin position="140"/>
        <end position="169"/>
    </location>
</feature>
<name>A0A3N0XQD8_ANAGA</name>
<evidence type="ECO:0000256" key="1">
    <source>
        <dbReference type="SAM" id="MobiDB-lite"/>
    </source>
</evidence>
<organism evidence="2 3">
    <name type="scientific">Anabarilius grahami</name>
    <name type="common">Kanglang fish</name>
    <name type="synonym">Barilius grahami</name>
    <dbReference type="NCBI Taxonomy" id="495550"/>
    <lineage>
        <taxon>Eukaryota</taxon>
        <taxon>Metazoa</taxon>
        <taxon>Chordata</taxon>
        <taxon>Craniata</taxon>
        <taxon>Vertebrata</taxon>
        <taxon>Euteleostomi</taxon>
        <taxon>Actinopterygii</taxon>
        <taxon>Neopterygii</taxon>
        <taxon>Teleostei</taxon>
        <taxon>Ostariophysi</taxon>
        <taxon>Cypriniformes</taxon>
        <taxon>Xenocyprididae</taxon>
        <taxon>Xenocypridinae</taxon>
        <taxon>Xenocypridinae incertae sedis</taxon>
        <taxon>Anabarilius</taxon>
    </lineage>
</organism>
<dbReference type="EMBL" id="RJVU01063649">
    <property type="protein sequence ID" value="ROJ24006.1"/>
    <property type="molecule type" value="Genomic_DNA"/>
</dbReference>
<protein>
    <submittedName>
        <fullName evidence="2">Uncharacterized protein</fullName>
    </submittedName>
</protein>
<comment type="caution">
    <text evidence="2">The sequence shown here is derived from an EMBL/GenBank/DDBJ whole genome shotgun (WGS) entry which is preliminary data.</text>
</comment>
<dbReference type="Proteomes" id="UP000281406">
    <property type="component" value="Unassembled WGS sequence"/>
</dbReference>
<gene>
    <name evidence="2" type="ORF">DPX16_23567</name>
</gene>
<keyword evidence="3" id="KW-1185">Reference proteome</keyword>
<sequence length="358" mass="38143">MGLFVMSEMSASPISHPPASAVDHLIGLLQDGCSLERYVEEFVELAYVANWPDACLNALFLEGLEESTIGFVEPADYLSLDDTINLILYLNGSKFVVEEVPDSMCNSRPISPETWAAWPVRHSPSSSACPSSELFPCVLPDPQTSAGPGRPKRRKRKTKQPKTPEFPASMQPKIPVFSASVQPKIPVFSASVQPKIPVFSASVQPKSPVFSASVQPKIPVFSAPVPPKSPEISAAKQPNIPVKPASLQPKLPELPAAEPAPAFADPASVPVELLIMYEGMSWTPFPDPSPAAAKPAAPAAAEPAAPCTAEPAAPCTDEPAAPCTDDPTPALSEPAQARKPTHVYGPFKPPPNLPKYFF</sequence>
<feature type="region of interest" description="Disordered" evidence="1">
    <location>
        <begin position="304"/>
        <end position="358"/>
    </location>
</feature>
<feature type="compositionally biased region" description="Low complexity" evidence="1">
    <location>
        <begin position="304"/>
        <end position="330"/>
    </location>
</feature>
<evidence type="ECO:0000313" key="3">
    <source>
        <dbReference type="Proteomes" id="UP000281406"/>
    </source>
</evidence>
<proteinExistence type="predicted"/>